<feature type="region of interest" description="Disordered" evidence="6">
    <location>
        <begin position="136"/>
        <end position="162"/>
    </location>
</feature>
<feature type="domain" description="TauD/TfdA-like" evidence="7">
    <location>
        <begin position="5"/>
        <end position="237"/>
    </location>
</feature>
<evidence type="ECO:0000256" key="5">
    <source>
        <dbReference type="ARBA" id="ARBA00023004"/>
    </source>
</evidence>
<dbReference type="PANTHER" id="PTHR30468">
    <property type="entry name" value="ALPHA-KETOGLUTARATE-DEPENDENT SULFONATE DIOXYGENASE"/>
    <property type="match status" value="1"/>
</dbReference>
<organism evidence="8 9">
    <name type="scientific">Nocardioides acrostichi</name>
    <dbReference type="NCBI Taxonomy" id="2784339"/>
    <lineage>
        <taxon>Bacteria</taxon>
        <taxon>Bacillati</taxon>
        <taxon>Actinomycetota</taxon>
        <taxon>Actinomycetes</taxon>
        <taxon>Propionibacteriales</taxon>
        <taxon>Nocardioidaceae</taxon>
        <taxon>Nocardioides</taxon>
    </lineage>
</organism>
<dbReference type="GO" id="GO:0005737">
    <property type="term" value="C:cytoplasm"/>
    <property type="evidence" value="ECO:0007669"/>
    <property type="project" value="TreeGrafter"/>
</dbReference>
<proteinExistence type="inferred from homology"/>
<dbReference type="InterPro" id="IPR042098">
    <property type="entry name" value="TauD-like_sf"/>
</dbReference>
<keyword evidence="4" id="KW-0560">Oxidoreductase</keyword>
<keyword evidence="2" id="KW-0479">Metal-binding</keyword>
<keyword evidence="3 8" id="KW-0223">Dioxygenase</keyword>
<sequence length="240" mass="25768">MGLRVESLSPAQADLVKDALADHGVVVFPGQTVGDEAFLAFLTSLGEPVFTVGETPVPGWPDLNVISNVGRDRPPRSAWHVDTSYVDSPPAYTALRAVSVPAQGGATLFSDQYAALDTLAPDLRAAVEGRTATHVVTGVDPGPGEQRSAEHPLVRPHPRTGRPALYLTSPARMARVEGLSDDEAADLVVRLHEHSTASERVLEHSWEQGDVVVWDNACVMHRADHSAVVGDRVMHRGMVR</sequence>
<dbReference type="EMBL" id="JADIVZ010000001">
    <property type="protein sequence ID" value="MBF4160267.1"/>
    <property type="molecule type" value="Genomic_DNA"/>
</dbReference>
<dbReference type="AlphaFoldDB" id="A0A930Y5V2"/>
<evidence type="ECO:0000256" key="6">
    <source>
        <dbReference type="SAM" id="MobiDB-lite"/>
    </source>
</evidence>
<dbReference type="Pfam" id="PF02668">
    <property type="entry name" value="TauD"/>
    <property type="match status" value="1"/>
</dbReference>
<evidence type="ECO:0000313" key="8">
    <source>
        <dbReference type="EMBL" id="MBF4160267.1"/>
    </source>
</evidence>
<keyword evidence="9" id="KW-1185">Reference proteome</keyword>
<comment type="caution">
    <text evidence="8">The sequence shown here is derived from an EMBL/GenBank/DDBJ whole genome shotgun (WGS) entry which is preliminary data.</text>
</comment>
<dbReference type="Gene3D" id="3.60.130.10">
    <property type="entry name" value="Clavaminate synthase-like"/>
    <property type="match status" value="1"/>
</dbReference>
<evidence type="ECO:0000256" key="1">
    <source>
        <dbReference type="ARBA" id="ARBA00005896"/>
    </source>
</evidence>
<accession>A0A930Y5V2</accession>
<dbReference type="SUPFAM" id="SSF51197">
    <property type="entry name" value="Clavaminate synthase-like"/>
    <property type="match status" value="1"/>
</dbReference>
<dbReference type="PANTHER" id="PTHR30468:SF1">
    <property type="entry name" value="ALPHA-KETOGLUTARATE-DEPENDENT SULFONATE DIOXYGENASE"/>
    <property type="match status" value="1"/>
</dbReference>
<dbReference type="InterPro" id="IPR051323">
    <property type="entry name" value="AtsK-like"/>
</dbReference>
<name>A0A930Y5V2_9ACTN</name>
<evidence type="ECO:0000256" key="4">
    <source>
        <dbReference type="ARBA" id="ARBA00023002"/>
    </source>
</evidence>
<keyword evidence="5" id="KW-0408">Iron</keyword>
<gene>
    <name evidence="8" type="ORF">ISG29_01090</name>
</gene>
<evidence type="ECO:0000259" key="7">
    <source>
        <dbReference type="Pfam" id="PF02668"/>
    </source>
</evidence>
<dbReference type="InterPro" id="IPR003819">
    <property type="entry name" value="TauD/TfdA-like"/>
</dbReference>
<dbReference type="GO" id="GO:0046872">
    <property type="term" value="F:metal ion binding"/>
    <property type="evidence" value="ECO:0007669"/>
    <property type="project" value="UniProtKB-KW"/>
</dbReference>
<dbReference type="Proteomes" id="UP000656804">
    <property type="component" value="Unassembled WGS sequence"/>
</dbReference>
<comment type="similarity">
    <text evidence="1">Belongs to the TfdA dioxygenase family.</text>
</comment>
<evidence type="ECO:0000256" key="3">
    <source>
        <dbReference type="ARBA" id="ARBA00022964"/>
    </source>
</evidence>
<dbReference type="GO" id="GO:0006790">
    <property type="term" value="P:sulfur compound metabolic process"/>
    <property type="evidence" value="ECO:0007669"/>
    <property type="project" value="TreeGrafter"/>
</dbReference>
<protein>
    <submittedName>
        <fullName evidence="8">TauD/TfdA family dioxygenase</fullName>
    </submittedName>
</protein>
<reference evidence="8" key="1">
    <citation type="submission" date="2020-11" db="EMBL/GenBank/DDBJ databases">
        <title>Nocardioides sp. CBS4Y-1, whole genome shotgun sequence.</title>
        <authorList>
            <person name="Tuo L."/>
        </authorList>
    </citation>
    <scope>NUCLEOTIDE SEQUENCE</scope>
    <source>
        <strain evidence="8">CBS4Y-1</strain>
    </source>
</reference>
<evidence type="ECO:0000313" key="9">
    <source>
        <dbReference type="Proteomes" id="UP000656804"/>
    </source>
</evidence>
<dbReference type="GO" id="GO:0000908">
    <property type="term" value="F:taurine dioxygenase activity"/>
    <property type="evidence" value="ECO:0007669"/>
    <property type="project" value="TreeGrafter"/>
</dbReference>
<evidence type="ECO:0000256" key="2">
    <source>
        <dbReference type="ARBA" id="ARBA00022723"/>
    </source>
</evidence>